<reference evidence="1 2" key="1">
    <citation type="submission" date="2019-09" db="EMBL/GenBank/DDBJ databases">
        <title>Chitinophaga ginsengihumi sp. nov., isolated from soil of ginseng rhizosphere.</title>
        <authorList>
            <person name="Lee J."/>
        </authorList>
    </citation>
    <scope>NUCLEOTIDE SEQUENCE [LARGE SCALE GENOMIC DNA]</scope>
    <source>
        <strain evidence="1 2">BN140078</strain>
    </source>
</reference>
<proteinExistence type="predicted"/>
<dbReference type="Proteomes" id="UP000324611">
    <property type="component" value="Unassembled WGS sequence"/>
</dbReference>
<sequence length="341" mass="36905">MNMKLPRLRIKGQRIWMLTALVILAIVFSFCHIKITKVTIPATAVVGDVVPIKLDLDLSCNSDGSDKLILGVLMPKGWKGTQNLTASYTGSKGNGNFVMTPLSTLAPHGDGKNWPDYMRATFGIAGNLIDDMEWVVMQSDVPFSYANGDKITGSLNLQLKVGADNNPTIVKLAYVVANTTNGFTSDGNVDAGYGATAEYYNEYIGDCFTVTGGTGDLVDFCNPQLTTVSPPKSLDNDLVTLTFNSNVIKTDLTGSDAVYLCATGITNDGRTIIICEQTDKTIMKPTSGGRYEITIWPRAFFGVNDSQTLTNMTYFITDKTGTKKIGYGNTSAPFTYKFKCG</sequence>
<reference evidence="1 2" key="2">
    <citation type="submission" date="2019-09" db="EMBL/GenBank/DDBJ databases">
        <authorList>
            <person name="Jin C."/>
        </authorList>
    </citation>
    <scope>NUCLEOTIDE SEQUENCE [LARGE SCALE GENOMIC DNA]</scope>
    <source>
        <strain evidence="1 2">BN140078</strain>
    </source>
</reference>
<accession>A0A5B2VXH1</accession>
<dbReference type="Pfam" id="PF16328">
    <property type="entry name" value="DUF4961"/>
    <property type="match status" value="1"/>
</dbReference>
<keyword evidence="2" id="KW-1185">Reference proteome</keyword>
<name>A0A5B2VXH1_9BACT</name>
<gene>
    <name evidence="1" type="ORF">F0L74_09275</name>
</gene>
<evidence type="ECO:0000313" key="2">
    <source>
        <dbReference type="Proteomes" id="UP000324611"/>
    </source>
</evidence>
<organism evidence="1 2">
    <name type="scientific">Chitinophaga agrisoli</name>
    <dbReference type="NCBI Taxonomy" id="2607653"/>
    <lineage>
        <taxon>Bacteria</taxon>
        <taxon>Pseudomonadati</taxon>
        <taxon>Bacteroidota</taxon>
        <taxon>Chitinophagia</taxon>
        <taxon>Chitinophagales</taxon>
        <taxon>Chitinophagaceae</taxon>
        <taxon>Chitinophaga</taxon>
    </lineage>
</organism>
<evidence type="ECO:0000313" key="1">
    <source>
        <dbReference type="EMBL" id="KAA2242709.1"/>
    </source>
</evidence>
<comment type="caution">
    <text evidence="1">The sequence shown here is derived from an EMBL/GenBank/DDBJ whole genome shotgun (WGS) entry which is preliminary data.</text>
</comment>
<dbReference type="InterPro" id="IPR032522">
    <property type="entry name" value="DUF4961"/>
</dbReference>
<dbReference type="AlphaFoldDB" id="A0A5B2VXH1"/>
<dbReference type="EMBL" id="VUOC01000002">
    <property type="protein sequence ID" value="KAA2242709.1"/>
    <property type="molecule type" value="Genomic_DNA"/>
</dbReference>
<protein>
    <submittedName>
        <fullName evidence="1">DUF4961 domain-containing protein</fullName>
    </submittedName>
</protein>